<dbReference type="EMBL" id="FTOB01000001">
    <property type="protein sequence ID" value="SIS38106.1"/>
    <property type="molecule type" value="Genomic_DNA"/>
</dbReference>
<dbReference type="InterPro" id="IPR011990">
    <property type="entry name" value="TPR-like_helical_dom_sf"/>
</dbReference>
<name>A0ABY1KI72_9FLAO</name>
<reference evidence="1 2" key="1">
    <citation type="submission" date="2017-01" db="EMBL/GenBank/DDBJ databases">
        <authorList>
            <person name="Varghese N."/>
            <person name="Submissions S."/>
        </authorList>
    </citation>
    <scope>NUCLEOTIDE SEQUENCE [LARGE SCALE GENOMIC DNA]</scope>
    <source>
        <strain evidence="1 2">DSM 2061</strain>
    </source>
</reference>
<gene>
    <name evidence="1" type="ORF">SAMN05421766_101237</name>
</gene>
<organism evidence="1 2">
    <name type="scientific">Zobellia uliginosa</name>
    <dbReference type="NCBI Taxonomy" id="143224"/>
    <lineage>
        <taxon>Bacteria</taxon>
        <taxon>Pseudomonadati</taxon>
        <taxon>Bacteroidota</taxon>
        <taxon>Flavobacteriia</taxon>
        <taxon>Flavobacteriales</taxon>
        <taxon>Flavobacteriaceae</taxon>
        <taxon>Zobellia</taxon>
    </lineage>
</organism>
<accession>A0ABY1KI72</accession>
<dbReference type="Proteomes" id="UP000185728">
    <property type="component" value="Unassembled WGS sequence"/>
</dbReference>
<proteinExistence type="predicted"/>
<dbReference type="SUPFAM" id="SSF48452">
    <property type="entry name" value="TPR-like"/>
    <property type="match status" value="1"/>
</dbReference>
<evidence type="ECO:0000313" key="1">
    <source>
        <dbReference type="EMBL" id="SIS38106.1"/>
    </source>
</evidence>
<evidence type="ECO:0000313" key="2">
    <source>
        <dbReference type="Proteomes" id="UP000185728"/>
    </source>
</evidence>
<dbReference type="PROSITE" id="PS51257">
    <property type="entry name" value="PROKAR_LIPOPROTEIN"/>
    <property type="match status" value="1"/>
</dbReference>
<dbReference type="Gene3D" id="1.25.40.390">
    <property type="match status" value="1"/>
</dbReference>
<sequence>MIGNQKIKTMKKLYILGFIGGIGLLGACTDDFEELNENPNAPENVDPQFLLANVISVEADQNAFYQGFRLANYIEQFAASVEFERIDRYEMGTNSEYWNIIFQLLSDIKSMRELPGTNEAYNAVGDIMQSFLFSQLTDLWGDVPYTEAVKALDGQFTPVYDTQESIYTDPETGILAVLERAATSLENSNATISGDVLFNGDLNKWVRFANSLRLRYLMRISKRLTDYSEIQALAGSGKLMQSNADNAVLPYLNSAPNQYPMSLSSLGLYQEHRMTTTVDSVLTLWNDPRVEVLYKPTQASVNAGIPEYKGLRNGQDRETIAEKGIDLNDISLFGAIFRDVPDGVDAQFMQYAEVQFALAEAAERGYITGDVEAYYEAGIAASFEYYEVGLPEGYLDQEAVALNGTDNLTKIMTQKWFSLISNGHEAWFNVRRTGIPNLKPGPDNLNDNKYPVRYLYPESEQATNSVNYKTAAERIGGDNINSPSWWEKD</sequence>
<dbReference type="InterPro" id="IPR041662">
    <property type="entry name" value="SusD-like_2"/>
</dbReference>
<keyword evidence="2" id="KW-1185">Reference proteome</keyword>
<comment type="caution">
    <text evidence="1">The sequence shown here is derived from an EMBL/GenBank/DDBJ whole genome shotgun (WGS) entry which is preliminary data.</text>
</comment>
<dbReference type="Pfam" id="PF12771">
    <property type="entry name" value="SusD-like_2"/>
    <property type="match status" value="1"/>
</dbReference>
<protein>
    <submittedName>
        <fullName evidence="1">Starch-binding associating with outer membrane</fullName>
    </submittedName>
</protein>